<organism evidence="1 2">
    <name type="scientific">Flavobacterium macrobrachii</name>
    <dbReference type="NCBI Taxonomy" id="591204"/>
    <lineage>
        <taxon>Bacteria</taxon>
        <taxon>Pseudomonadati</taxon>
        <taxon>Bacteroidota</taxon>
        <taxon>Flavobacteriia</taxon>
        <taxon>Flavobacteriales</taxon>
        <taxon>Flavobacteriaceae</taxon>
        <taxon>Flavobacterium</taxon>
    </lineage>
</organism>
<proteinExistence type="predicted"/>
<evidence type="ECO:0000313" key="2">
    <source>
        <dbReference type="Proteomes" id="UP000759529"/>
    </source>
</evidence>
<gene>
    <name evidence="1" type="ORF">H9X54_014265</name>
</gene>
<comment type="caution">
    <text evidence="1">The sequence shown here is derived from an EMBL/GenBank/DDBJ whole genome shotgun (WGS) entry which is preliminary data.</text>
</comment>
<dbReference type="EMBL" id="JACSOD020000504">
    <property type="protein sequence ID" value="MBM6500456.1"/>
    <property type="molecule type" value="Genomic_DNA"/>
</dbReference>
<sequence>MNKSYFPQRIADLVLWYTNYKSKLPNYAAELNLTQAEIDSEVAYCEDMINAINLVTTQKGLLKSAFENRTSVLNDNNSKLKEDIARHKTAKFYTQAIGEDLGIVGSSVIFNPDTYKPVVSAALFGGAIRIRFTKKGVNGINLYVRHKGTSNWKAITRLTTSPFEYQPTLAVEGQPEHFEFRAFGVIKDQEIGVASDITEIIFGE</sequence>
<reference evidence="1 2" key="1">
    <citation type="submission" date="2021-02" db="EMBL/GenBank/DDBJ databases">
        <authorList>
            <person name="Jung H.S."/>
            <person name="Chun B.H."/>
            <person name="Jeon C.O."/>
        </authorList>
    </citation>
    <scope>NUCLEOTIDE SEQUENCE [LARGE SCALE GENOMIC DNA]</scope>
    <source>
        <strain evidence="1 2">LMG 25203</strain>
    </source>
</reference>
<dbReference type="Proteomes" id="UP000759529">
    <property type="component" value="Unassembled WGS sequence"/>
</dbReference>
<dbReference type="RefSeq" id="WP_187656573.1">
    <property type="nucleotide sequence ID" value="NZ_JACSOD020000504.1"/>
</dbReference>
<evidence type="ECO:0000313" key="1">
    <source>
        <dbReference type="EMBL" id="MBM6500456.1"/>
    </source>
</evidence>
<keyword evidence="2" id="KW-1185">Reference proteome</keyword>
<protein>
    <submittedName>
        <fullName evidence="1">Uncharacterized protein</fullName>
    </submittedName>
</protein>
<name>A0ABS2CZW6_9FLAO</name>
<accession>A0ABS2CZW6</accession>